<dbReference type="EMBL" id="KV442124">
    <property type="protein sequence ID" value="OAQ23253.1"/>
    <property type="molecule type" value="Genomic_DNA"/>
</dbReference>
<protein>
    <submittedName>
        <fullName evidence="1">Uncharacterized protein</fullName>
    </submittedName>
</protein>
<organism evidence="1 2">
    <name type="scientific">Linnemannia elongata AG-77</name>
    <dbReference type="NCBI Taxonomy" id="1314771"/>
    <lineage>
        <taxon>Eukaryota</taxon>
        <taxon>Fungi</taxon>
        <taxon>Fungi incertae sedis</taxon>
        <taxon>Mucoromycota</taxon>
        <taxon>Mortierellomycotina</taxon>
        <taxon>Mortierellomycetes</taxon>
        <taxon>Mortierellales</taxon>
        <taxon>Mortierellaceae</taxon>
        <taxon>Linnemannia</taxon>
    </lineage>
</organism>
<accession>A0A197JE18</accession>
<gene>
    <name evidence="1" type="ORF">K457DRAFT_25157</name>
</gene>
<evidence type="ECO:0000313" key="2">
    <source>
        <dbReference type="Proteomes" id="UP000078512"/>
    </source>
</evidence>
<dbReference type="AlphaFoldDB" id="A0A197JE18"/>
<proteinExistence type="predicted"/>
<keyword evidence="2" id="KW-1185">Reference proteome</keyword>
<sequence>MTPPAIRQQKTWWIISGAKSTSYSPPQIHPPKKSRATLSKSFSATTLKTTFSVPWNSLNHPTVVQTPPSTDFDVYVDHIWSRMVRLLSQVNIDAVHILMLLANADYSSGRFSHGYRMEFMAARMVQELGLRWLYIPDNSFAAESERIVFEATLRTCALCTINDVVYSLISGIPGVFAHPWNRSKIIPSGSYTVP</sequence>
<reference evidence="1 2" key="1">
    <citation type="submission" date="2016-05" db="EMBL/GenBank/DDBJ databases">
        <title>Genome sequencing reveals origins of a unique bacterial endosymbiosis in the earliest lineages of terrestrial Fungi.</title>
        <authorList>
            <consortium name="DOE Joint Genome Institute"/>
            <person name="Uehling J."/>
            <person name="Gryganskyi A."/>
            <person name="Hameed K."/>
            <person name="Tschaplinski T."/>
            <person name="Misztal P."/>
            <person name="Wu S."/>
            <person name="Desiro A."/>
            <person name="Vande Pol N."/>
            <person name="Du Z.-Y."/>
            <person name="Zienkiewicz A."/>
            <person name="Zienkiewicz K."/>
            <person name="Morin E."/>
            <person name="Tisserant E."/>
            <person name="Splivallo R."/>
            <person name="Hainaut M."/>
            <person name="Henrissat B."/>
            <person name="Ohm R."/>
            <person name="Kuo A."/>
            <person name="Yan J."/>
            <person name="Lipzen A."/>
            <person name="Nolan M."/>
            <person name="Labutti K."/>
            <person name="Barry K."/>
            <person name="Goldstein A."/>
            <person name="Labbe J."/>
            <person name="Schadt C."/>
            <person name="Tuskan G."/>
            <person name="Grigoriev I."/>
            <person name="Martin F."/>
            <person name="Vilgalys R."/>
            <person name="Bonito G."/>
        </authorList>
    </citation>
    <scope>NUCLEOTIDE SEQUENCE [LARGE SCALE GENOMIC DNA]</scope>
    <source>
        <strain evidence="1 2">AG-77</strain>
    </source>
</reference>
<dbReference type="OrthoDB" id="2123952at2759"/>
<dbReference type="Proteomes" id="UP000078512">
    <property type="component" value="Unassembled WGS sequence"/>
</dbReference>
<name>A0A197JE18_9FUNG</name>
<evidence type="ECO:0000313" key="1">
    <source>
        <dbReference type="EMBL" id="OAQ23253.1"/>
    </source>
</evidence>